<gene>
    <name evidence="2" type="ORF">E6O75_ATG05325</name>
</gene>
<dbReference type="Proteomes" id="UP000298493">
    <property type="component" value="Unassembled WGS sequence"/>
</dbReference>
<keyword evidence="3" id="KW-1185">Reference proteome</keyword>
<feature type="compositionally biased region" description="Basic residues" evidence="1">
    <location>
        <begin position="71"/>
        <end position="86"/>
    </location>
</feature>
<dbReference type="Gene3D" id="3.30.200.20">
    <property type="entry name" value="Phosphorylase Kinase, domain 1"/>
    <property type="match status" value="1"/>
</dbReference>
<dbReference type="EMBL" id="SNSC02000010">
    <property type="protein sequence ID" value="TID20561.1"/>
    <property type="molecule type" value="Genomic_DNA"/>
</dbReference>
<proteinExistence type="predicted"/>
<feature type="region of interest" description="Disordered" evidence="1">
    <location>
        <begin position="63"/>
        <end position="86"/>
    </location>
</feature>
<reference evidence="2 3" key="1">
    <citation type="submission" date="2019-04" db="EMBL/GenBank/DDBJ databases">
        <title>High contiguity whole genome sequence and gene annotation resource for two Venturia nashicola isolates.</title>
        <authorList>
            <person name="Prokchorchik M."/>
            <person name="Won K."/>
            <person name="Lee Y."/>
            <person name="Choi E.D."/>
            <person name="Segonzac C."/>
            <person name="Sohn K.H."/>
        </authorList>
    </citation>
    <scope>NUCLEOTIDE SEQUENCE [LARGE SCALE GENOMIC DNA]</scope>
    <source>
        <strain evidence="2 3">PRI2</strain>
    </source>
</reference>
<comment type="caution">
    <text evidence="2">The sequence shown here is derived from an EMBL/GenBank/DDBJ whole genome shotgun (WGS) entry which is preliminary data.</text>
</comment>
<feature type="region of interest" description="Disordered" evidence="1">
    <location>
        <begin position="1"/>
        <end position="21"/>
    </location>
</feature>
<sequence length="86" mass="9739">MSDRSTSPVGRREKTAQRPSAYSGGHFFEIHIGDVYQGHYIVFDKLGYGSKFILSIHRYHLQNTDKGKSNAGKKKKNKKGKRGGKR</sequence>
<evidence type="ECO:0000313" key="3">
    <source>
        <dbReference type="Proteomes" id="UP000298493"/>
    </source>
</evidence>
<evidence type="ECO:0000256" key="1">
    <source>
        <dbReference type="SAM" id="MobiDB-lite"/>
    </source>
</evidence>
<name>A0A4Z1P7Q7_9PEZI</name>
<evidence type="ECO:0000313" key="2">
    <source>
        <dbReference type="EMBL" id="TID20561.1"/>
    </source>
</evidence>
<accession>A0A4Z1P7Q7</accession>
<protein>
    <submittedName>
        <fullName evidence="2">Uncharacterized protein</fullName>
    </submittedName>
</protein>
<organism evidence="2 3">
    <name type="scientific">Venturia nashicola</name>
    <dbReference type="NCBI Taxonomy" id="86259"/>
    <lineage>
        <taxon>Eukaryota</taxon>
        <taxon>Fungi</taxon>
        <taxon>Dikarya</taxon>
        <taxon>Ascomycota</taxon>
        <taxon>Pezizomycotina</taxon>
        <taxon>Dothideomycetes</taxon>
        <taxon>Pleosporomycetidae</taxon>
        <taxon>Venturiales</taxon>
        <taxon>Venturiaceae</taxon>
        <taxon>Venturia</taxon>
    </lineage>
</organism>
<dbReference type="AlphaFoldDB" id="A0A4Z1P7Q7"/>